<dbReference type="PANTHER" id="PTHR30469">
    <property type="entry name" value="MULTIDRUG RESISTANCE PROTEIN MDTA"/>
    <property type="match status" value="1"/>
</dbReference>
<feature type="domain" description="YknX-like C-terminal permuted SH3-like" evidence="3">
    <location>
        <begin position="292"/>
        <end position="360"/>
    </location>
</feature>
<accession>A0A363ULM4</accession>
<comment type="similarity">
    <text evidence="1">Belongs to the membrane fusion protein (MFP) (TC 8.A.1) family.</text>
</comment>
<evidence type="ECO:0000256" key="2">
    <source>
        <dbReference type="SAM" id="Coils"/>
    </source>
</evidence>
<proteinExistence type="inferred from homology"/>
<dbReference type="Gene3D" id="1.10.287.470">
    <property type="entry name" value="Helix hairpin bin"/>
    <property type="match status" value="1"/>
</dbReference>
<dbReference type="GO" id="GO:0015562">
    <property type="term" value="F:efflux transmembrane transporter activity"/>
    <property type="evidence" value="ECO:0007669"/>
    <property type="project" value="TreeGrafter"/>
</dbReference>
<evidence type="ECO:0000259" key="3">
    <source>
        <dbReference type="Pfam" id="PF25989"/>
    </source>
</evidence>
<reference evidence="4 5" key="1">
    <citation type="submission" date="2018-05" db="EMBL/GenBank/DDBJ databases">
        <title>Abyssibacter profundi OUC007T gen. nov., sp. nov, a marine bacterium isolated from seawater of the Mariana Trench.</title>
        <authorList>
            <person name="Zhou S."/>
        </authorList>
    </citation>
    <scope>NUCLEOTIDE SEQUENCE [LARGE SCALE GENOMIC DNA]</scope>
    <source>
        <strain evidence="4 5">OUC007</strain>
    </source>
</reference>
<dbReference type="RefSeq" id="WP_109720097.1">
    <property type="nucleotide sequence ID" value="NZ_QEQK01000006.1"/>
</dbReference>
<keyword evidence="2" id="KW-0175">Coiled coil</keyword>
<gene>
    <name evidence="4" type="ORF">DEH80_08680</name>
</gene>
<evidence type="ECO:0000313" key="4">
    <source>
        <dbReference type="EMBL" id="PWN56326.1"/>
    </source>
</evidence>
<feature type="coiled-coil region" evidence="2">
    <location>
        <begin position="108"/>
        <end position="176"/>
    </location>
</feature>
<dbReference type="Pfam" id="PF25989">
    <property type="entry name" value="YknX_C"/>
    <property type="match status" value="1"/>
</dbReference>
<dbReference type="Gene3D" id="2.40.50.100">
    <property type="match status" value="1"/>
</dbReference>
<evidence type="ECO:0000256" key="1">
    <source>
        <dbReference type="ARBA" id="ARBA00009477"/>
    </source>
</evidence>
<dbReference type="OrthoDB" id="6819088at2"/>
<dbReference type="PANTHER" id="PTHR30469:SF15">
    <property type="entry name" value="HLYD FAMILY OF SECRETION PROTEINS"/>
    <property type="match status" value="1"/>
</dbReference>
<dbReference type="NCBIfam" id="TIGR01730">
    <property type="entry name" value="RND_mfp"/>
    <property type="match status" value="1"/>
</dbReference>
<dbReference type="Proteomes" id="UP000251800">
    <property type="component" value="Unassembled WGS sequence"/>
</dbReference>
<dbReference type="InterPro" id="IPR006143">
    <property type="entry name" value="RND_pump_MFP"/>
</dbReference>
<dbReference type="EMBL" id="QEQK01000006">
    <property type="protein sequence ID" value="PWN56326.1"/>
    <property type="molecule type" value="Genomic_DNA"/>
</dbReference>
<dbReference type="InterPro" id="IPR058637">
    <property type="entry name" value="YknX-like_C"/>
</dbReference>
<organism evidence="4 5">
    <name type="scientific">Abyssibacter profundi</name>
    <dbReference type="NCBI Taxonomy" id="2182787"/>
    <lineage>
        <taxon>Bacteria</taxon>
        <taxon>Pseudomonadati</taxon>
        <taxon>Pseudomonadota</taxon>
        <taxon>Gammaproteobacteria</taxon>
        <taxon>Chromatiales</taxon>
        <taxon>Oceanococcaceae</taxon>
        <taxon>Abyssibacter</taxon>
    </lineage>
</organism>
<dbReference type="Gene3D" id="2.40.420.20">
    <property type="match status" value="1"/>
</dbReference>
<dbReference type="PROSITE" id="PS51257">
    <property type="entry name" value="PROKAR_LIPOPROTEIN"/>
    <property type="match status" value="1"/>
</dbReference>
<evidence type="ECO:0000313" key="5">
    <source>
        <dbReference type="Proteomes" id="UP000251800"/>
    </source>
</evidence>
<dbReference type="GO" id="GO:1990281">
    <property type="term" value="C:efflux pump complex"/>
    <property type="evidence" value="ECO:0007669"/>
    <property type="project" value="TreeGrafter"/>
</dbReference>
<comment type="caution">
    <text evidence="4">The sequence shown here is derived from an EMBL/GenBank/DDBJ whole genome shotgun (WGS) entry which is preliminary data.</text>
</comment>
<sequence length="362" mass="38085">MARPTLAVSHPLFPRLVAVLTLSLAGCGSPAPVDSSPAASVERVRIATVTVAPNASQLAFPGTTQASDGGDLAFQTAGRLASRLDIGQSFARGETLATLDNPRLQPTVDAARQRVEQLRQQRLQAERDLTRVQALRDQNAATLEEMEQVRSALAALKAGEAAARAQQLEAEQLLAEAQLTAPFAGTVTRSYADPGEFIPAGTPVLAAAGTGPQLEVEIVLPESLIMARQLGELIPVHFPLLDQTVNGRIVEVATAAAGAGRLFPMVVSVPGASLRAGLTAEVIIPVARDHELTVPLRAVIDPGSHEPHVYRLTDGRAERVRVRVGDLLGERIVVSGDLQAGDSVITAGLTRLVDGQTVNVLR</sequence>
<name>A0A363ULM4_9GAMM</name>
<keyword evidence="5" id="KW-1185">Reference proteome</keyword>
<dbReference type="SUPFAM" id="SSF111369">
    <property type="entry name" value="HlyD-like secretion proteins"/>
    <property type="match status" value="1"/>
</dbReference>
<dbReference type="AlphaFoldDB" id="A0A363ULM4"/>
<protein>
    <recommendedName>
        <fullName evidence="3">YknX-like C-terminal permuted SH3-like domain-containing protein</fullName>
    </recommendedName>
</protein>